<dbReference type="PANTHER" id="PTHR45138:SF9">
    <property type="entry name" value="DIGUANYLATE CYCLASE DGCM-RELATED"/>
    <property type="match status" value="1"/>
</dbReference>
<dbReference type="InterPro" id="IPR000160">
    <property type="entry name" value="GGDEF_dom"/>
</dbReference>
<dbReference type="Proteomes" id="UP001595548">
    <property type="component" value="Unassembled WGS sequence"/>
</dbReference>
<dbReference type="Pfam" id="PF00990">
    <property type="entry name" value="GGDEF"/>
    <property type="match status" value="1"/>
</dbReference>
<dbReference type="Gene3D" id="3.30.450.20">
    <property type="entry name" value="PAS domain"/>
    <property type="match status" value="1"/>
</dbReference>
<dbReference type="InterPro" id="IPR000014">
    <property type="entry name" value="PAS"/>
</dbReference>
<dbReference type="InterPro" id="IPR035965">
    <property type="entry name" value="PAS-like_dom_sf"/>
</dbReference>
<dbReference type="SUPFAM" id="SSF55073">
    <property type="entry name" value="Nucleotide cyclase"/>
    <property type="match status" value="1"/>
</dbReference>
<keyword evidence="5" id="KW-1185">Reference proteome</keyword>
<sequence>MADTKDDLSHFLKDVHWLLDILQNIDVGLVVLDAQYNVALWNQFMQNHSGQAPEHVLGNSLFSIFPELSEDWFRRKAEPVFVLQSAAFTTWEQRPHLFRFPHYRPITGSAGYMYQNTTIIPLIDTHGEVEHICLIVYDVTDTAMNKLAQIEANNRLQGLSRIDHLTGLFNRGHWEHCLTQEYKRFDRYHISCSLVLFDIDHFKVVNDTYGHTVGDDVIRCVSECLRAQLRETDIAGRYGGEEFGVILTNTDTDGALEFAERLRKAVEAQSITTATTDVKITISLGVQQLSETICSTQNWLEGADKALYFCKENGRNRSHASE</sequence>
<dbReference type="InterPro" id="IPR013656">
    <property type="entry name" value="PAS_4"/>
</dbReference>
<dbReference type="CDD" id="cd01949">
    <property type="entry name" value="GGDEF"/>
    <property type="match status" value="1"/>
</dbReference>
<dbReference type="Pfam" id="PF08448">
    <property type="entry name" value="PAS_4"/>
    <property type="match status" value="1"/>
</dbReference>
<dbReference type="PANTHER" id="PTHR45138">
    <property type="entry name" value="REGULATORY COMPONENTS OF SENSORY TRANSDUCTION SYSTEM"/>
    <property type="match status" value="1"/>
</dbReference>
<keyword evidence="4" id="KW-0808">Transferase</keyword>
<name>A0ABV7HUJ4_9GAMM</name>
<evidence type="ECO:0000259" key="3">
    <source>
        <dbReference type="PROSITE" id="PS50887"/>
    </source>
</evidence>
<organism evidence="4 5">
    <name type="scientific">Gilvimarinus japonicus</name>
    <dbReference type="NCBI Taxonomy" id="1796469"/>
    <lineage>
        <taxon>Bacteria</taxon>
        <taxon>Pseudomonadati</taxon>
        <taxon>Pseudomonadota</taxon>
        <taxon>Gammaproteobacteria</taxon>
        <taxon>Cellvibrionales</taxon>
        <taxon>Cellvibrionaceae</taxon>
        <taxon>Gilvimarinus</taxon>
    </lineage>
</organism>
<dbReference type="NCBIfam" id="TIGR00229">
    <property type="entry name" value="sensory_box"/>
    <property type="match status" value="1"/>
</dbReference>
<gene>
    <name evidence="4" type="ORF">ACFOEB_07315</name>
</gene>
<comment type="caution">
    <text evidence="4">The sequence shown here is derived from an EMBL/GenBank/DDBJ whole genome shotgun (WGS) entry which is preliminary data.</text>
</comment>
<evidence type="ECO:0000313" key="5">
    <source>
        <dbReference type="Proteomes" id="UP001595548"/>
    </source>
</evidence>
<dbReference type="SMART" id="SM00091">
    <property type="entry name" value="PAS"/>
    <property type="match status" value="1"/>
</dbReference>
<dbReference type="SUPFAM" id="SSF55785">
    <property type="entry name" value="PYP-like sensor domain (PAS domain)"/>
    <property type="match status" value="1"/>
</dbReference>
<dbReference type="SMART" id="SM00267">
    <property type="entry name" value="GGDEF"/>
    <property type="match status" value="1"/>
</dbReference>
<keyword evidence="4" id="KW-0548">Nucleotidyltransferase</keyword>
<dbReference type="NCBIfam" id="TIGR00254">
    <property type="entry name" value="GGDEF"/>
    <property type="match status" value="1"/>
</dbReference>
<dbReference type="InterPro" id="IPR029787">
    <property type="entry name" value="Nucleotide_cyclase"/>
</dbReference>
<dbReference type="PROSITE" id="PS50887">
    <property type="entry name" value="GGDEF"/>
    <property type="match status" value="1"/>
</dbReference>
<accession>A0ABV7HUJ4</accession>
<dbReference type="EC" id="2.7.7.65" evidence="1"/>
<dbReference type="Gene3D" id="3.30.70.270">
    <property type="match status" value="1"/>
</dbReference>
<comment type="catalytic activity">
    <reaction evidence="2">
        <text>2 GTP = 3',3'-c-di-GMP + 2 diphosphate</text>
        <dbReference type="Rhea" id="RHEA:24898"/>
        <dbReference type="ChEBI" id="CHEBI:33019"/>
        <dbReference type="ChEBI" id="CHEBI:37565"/>
        <dbReference type="ChEBI" id="CHEBI:58805"/>
        <dbReference type="EC" id="2.7.7.65"/>
    </reaction>
</comment>
<evidence type="ECO:0000313" key="4">
    <source>
        <dbReference type="EMBL" id="MFC3155006.1"/>
    </source>
</evidence>
<evidence type="ECO:0000256" key="1">
    <source>
        <dbReference type="ARBA" id="ARBA00012528"/>
    </source>
</evidence>
<feature type="domain" description="GGDEF" evidence="3">
    <location>
        <begin position="190"/>
        <end position="322"/>
    </location>
</feature>
<reference evidence="5" key="1">
    <citation type="journal article" date="2019" name="Int. J. Syst. Evol. Microbiol.">
        <title>The Global Catalogue of Microorganisms (GCM) 10K type strain sequencing project: providing services to taxonomists for standard genome sequencing and annotation.</title>
        <authorList>
            <consortium name="The Broad Institute Genomics Platform"/>
            <consortium name="The Broad Institute Genome Sequencing Center for Infectious Disease"/>
            <person name="Wu L."/>
            <person name="Ma J."/>
        </authorList>
    </citation>
    <scope>NUCLEOTIDE SEQUENCE [LARGE SCALE GENOMIC DNA]</scope>
    <source>
        <strain evidence="5">KCTC 52141</strain>
    </source>
</reference>
<dbReference type="CDD" id="cd00130">
    <property type="entry name" value="PAS"/>
    <property type="match status" value="1"/>
</dbReference>
<dbReference type="EMBL" id="JBHRTL010000006">
    <property type="protein sequence ID" value="MFC3155006.1"/>
    <property type="molecule type" value="Genomic_DNA"/>
</dbReference>
<dbReference type="RefSeq" id="WP_339615158.1">
    <property type="nucleotide sequence ID" value="NZ_AP031500.1"/>
</dbReference>
<protein>
    <recommendedName>
        <fullName evidence="1">diguanylate cyclase</fullName>
        <ecNumber evidence="1">2.7.7.65</ecNumber>
    </recommendedName>
</protein>
<dbReference type="InterPro" id="IPR043128">
    <property type="entry name" value="Rev_trsase/Diguanyl_cyclase"/>
</dbReference>
<dbReference type="GO" id="GO:0052621">
    <property type="term" value="F:diguanylate cyclase activity"/>
    <property type="evidence" value="ECO:0007669"/>
    <property type="project" value="UniProtKB-EC"/>
</dbReference>
<dbReference type="InterPro" id="IPR050469">
    <property type="entry name" value="Diguanylate_Cyclase"/>
</dbReference>
<evidence type="ECO:0000256" key="2">
    <source>
        <dbReference type="ARBA" id="ARBA00034247"/>
    </source>
</evidence>
<proteinExistence type="predicted"/>